<gene>
    <name evidence="4" type="ordered locus">Pedsa_1318</name>
</gene>
<protein>
    <submittedName>
        <fullName evidence="4">Metallophosphoesterase</fullName>
    </submittedName>
</protein>
<sequence length="345" mass="39971">MHKKIGYEVLLVGDSGNIKYAQEDKLLELLKKHLPKEENSCVCFLGDNIYPKGMPAANDTARKEAEEIAKKHFEVVKNYTGEVVFIPGNHDWNKGKEDGWQYLIRQEEYFNTIFNKQVFYPKNGCPGPVEITKNENVCIIAIDTQWWMQDGDKPIGIKSGCIDNERDFFRKLNTMVSENQDKRIIILGHHPIYSYSMHGGKYKIRHHVFPLTLYRKKAYVPLPFVGSLIPLYRKYVGAKEDIAHPKYSYLRKRMKAIFKRYPGIMYVSGHEHNLQYIEKYGTHHIISGAASKSTYVIKGKYSKFGLSAKGFFLLKFYTDKSIKIEAIVTNPYNEMGQLAYQSWIV</sequence>
<accession>F0SEJ5</accession>
<dbReference type="eggNOG" id="COG1409">
    <property type="taxonomic scope" value="Bacteria"/>
</dbReference>
<dbReference type="OrthoDB" id="9809781at2"/>
<evidence type="ECO:0000256" key="1">
    <source>
        <dbReference type="ARBA" id="ARBA00022729"/>
    </source>
</evidence>
<reference evidence="5" key="2">
    <citation type="submission" date="2011-02" db="EMBL/GenBank/DDBJ databases">
        <title>The complete genome of Pedobacter saltans DSM 12145.</title>
        <authorList>
            <consortium name="US DOE Joint Genome Institute (JGI-PGF)"/>
            <person name="Lucas S."/>
            <person name="Copeland A."/>
            <person name="Lapidus A."/>
            <person name="Bruce D."/>
            <person name="Goodwin L."/>
            <person name="Pitluck S."/>
            <person name="Kyrpides N."/>
            <person name="Mavromatis K."/>
            <person name="Pagani I."/>
            <person name="Ivanova N."/>
            <person name="Ovchinnikova G."/>
            <person name="Lu M."/>
            <person name="Detter J.C."/>
            <person name="Han C."/>
            <person name="Land M."/>
            <person name="Hauser L."/>
            <person name="Markowitz V."/>
            <person name="Cheng J.-F."/>
            <person name="Hugenholtz P."/>
            <person name="Woyke T."/>
            <person name="Wu D."/>
            <person name="Tindall B."/>
            <person name="Pomrenke H.G."/>
            <person name="Brambilla E."/>
            <person name="Klenk H.-P."/>
            <person name="Eisen J.A."/>
        </authorList>
    </citation>
    <scope>NUCLEOTIDE SEQUENCE [LARGE SCALE GENOMIC DNA]</scope>
    <source>
        <strain evidence="5">ATCC 51119 / DSM 12145 / JCM 21818 / LMG 10337 / NBRC 100064 / NCIMB 13643</strain>
    </source>
</reference>
<dbReference type="Gene3D" id="3.60.21.10">
    <property type="match status" value="2"/>
</dbReference>
<dbReference type="Pfam" id="PF00149">
    <property type="entry name" value="Metallophos"/>
    <property type="match status" value="1"/>
</dbReference>
<dbReference type="EMBL" id="CP002545">
    <property type="protein sequence ID" value="ADY51885.1"/>
    <property type="molecule type" value="Genomic_DNA"/>
</dbReference>
<proteinExistence type="predicted"/>
<organism evidence="4 5">
    <name type="scientific">Pseudopedobacter saltans (strain ATCC 51119 / DSM 12145 / JCM 21818 / CCUG 39354 / LMG 10337 / NBRC 100064 / NCIMB 13643)</name>
    <name type="common">Pedobacter saltans</name>
    <dbReference type="NCBI Taxonomy" id="762903"/>
    <lineage>
        <taxon>Bacteria</taxon>
        <taxon>Pseudomonadati</taxon>
        <taxon>Bacteroidota</taxon>
        <taxon>Sphingobacteriia</taxon>
        <taxon>Sphingobacteriales</taxon>
        <taxon>Sphingobacteriaceae</taxon>
        <taxon>Pseudopedobacter</taxon>
    </lineage>
</organism>
<dbReference type="RefSeq" id="WP_013632384.1">
    <property type="nucleotide sequence ID" value="NC_015177.1"/>
</dbReference>
<feature type="domain" description="Calcineurin-like phosphoesterase" evidence="3">
    <location>
        <begin position="9"/>
        <end position="272"/>
    </location>
</feature>
<keyword evidence="1" id="KW-0732">Signal</keyword>
<dbReference type="PANTHER" id="PTHR10161:SF14">
    <property type="entry name" value="TARTRATE-RESISTANT ACID PHOSPHATASE TYPE 5"/>
    <property type="match status" value="1"/>
</dbReference>
<evidence type="ECO:0000313" key="5">
    <source>
        <dbReference type="Proteomes" id="UP000000310"/>
    </source>
</evidence>
<reference evidence="4 5" key="1">
    <citation type="journal article" date="2011" name="Stand. Genomic Sci.">
        <title>Complete genome sequence of the gliding, heparinolytic Pedobacter saltans type strain (113).</title>
        <authorList>
            <person name="Liolios K."/>
            <person name="Sikorski J."/>
            <person name="Lu M."/>
            <person name="Nolan M."/>
            <person name="Lapidus A."/>
            <person name="Lucas S."/>
            <person name="Hammon N."/>
            <person name="Deshpande S."/>
            <person name="Cheng J.F."/>
            <person name="Tapia R."/>
            <person name="Han C."/>
            <person name="Goodwin L."/>
            <person name="Pitluck S."/>
            <person name="Huntemann M."/>
            <person name="Ivanova N."/>
            <person name="Pagani I."/>
            <person name="Mavromatis K."/>
            <person name="Ovchinikova G."/>
            <person name="Pati A."/>
            <person name="Chen A."/>
            <person name="Palaniappan K."/>
            <person name="Land M."/>
            <person name="Hauser L."/>
            <person name="Brambilla E.M."/>
            <person name="Kotsyurbenko O."/>
            <person name="Rohde M."/>
            <person name="Tindall B.J."/>
            <person name="Abt B."/>
            <person name="Goker M."/>
            <person name="Detter J.C."/>
            <person name="Woyke T."/>
            <person name="Bristow J."/>
            <person name="Eisen J.A."/>
            <person name="Markowitz V."/>
            <person name="Hugenholtz P."/>
            <person name="Klenk H.P."/>
            <person name="Kyrpides N.C."/>
        </authorList>
    </citation>
    <scope>NUCLEOTIDE SEQUENCE [LARGE SCALE GENOMIC DNA]</scope>
    <source>
        <strain evidence="5">ATCC 51119 / DSM 12145 / JCM 21818 / LMG 10337 / NBRC 100064 / NCIMB 13643</strain>
    </source>
</reference>
<dbReference type="STRING" id="762903.Pedsa_1318"/>
<dbReference type="KEGG" id="psn:Pedsa_1318"/>
<dbReference type="InterPro" id="IPR029052">
    <property type="entry name" value="Metallo-depent_PP-like"/>
</dbReference>
<dbReference type="PANTHER" id="PTHR10161">
    <property type="entry name" value="TARTRATE-RESISTANT ACID PHOSPHATASE TYPE 5"/>
    <property type="match status" value="1"/>
</dbReference>
<dbReference type="Proteomes" id="UP000000310">
    <property type="component" value="Chromosome"/>
</dbReference>
<evidence type="ECO:0000256" key="2">
    <source>
        <dbReference type="ARBA" id="ARBA00022801"/>
    </source>
</evidence>
<evidence type="ECO:0000259" key="3">
    <source>
        <dbReference type="Pfam" id="PF00149"/>
    </source>
</evidence>
<evidence type="ECO:0000313" key="4">
    <source>
        <dbReference type="EMBL" id="ADY51885.1"/>
    </source>
</evidence>
<dbReference type="InterPro" id="IPR051558">
    <property type="entry name" value="Metallophosphoesterase_PAP"/>
</dbReference>
<dbReference type="AlphaFoldDB" id="F0SEJ5"/>
<dbReference type="GO" id="GO:0016787">
    <property type="term" value="F:hydrolase activity"/>
    <property type="evidence" value="ECO:0007669"/>
    <property type="project" value="UniProtKB-KW"/>
</dbReference>
<dbReference type="InterPro" id="IPR004843">
    <property type="entry name" value="Calcineurin-like_PHP"/>
</dbReference>
<dbReference type="HOGENOM" id="CLU_703355_0_0_10"/>
<dbReference type="SUPFAM" id="SSF56300">
    <property type="entry name" value="Metallo-dependent phosphatases"/>
    <property type="match status" value="1"/>
</dbReference>
<keyword evidence="5" id="KW-1185">Reference proteome</keyword>
<name>F0SEJ5_PSESL</name>
<keyword evidence="2" id="KW-0378">Hydrolase</keyword>